<dbReference type="Proteomes" id="UP001327560">
    <property type="component" value="Chromosome 2"/>
</dbReference>
<keyword evidence="1" id="KW-1133">Transmembrane helix</keyword>
<evidence type="ECO:0000313" key="3">
    <source>
        <dbReference type="Proteomes" id="UP001327560"/>
    </source>
</evidence>
<gene>
    <name evidence="2" type="ORF">Cni_G05940</name>
</gene>
<keyword evidence="1" id="KW-0812">Transmembrane</keyword>
<accession>A0AAQ3JY70</accession>
<name>A0AAQ3JY70_9LILI</name>
<evidence type="ECO:0000313" key="2">
    <source>
        <dbReference type="EMBL" id="WOK97232.1"/>
    </source>
</evidence>
<evidence type="ECO:0000256" key="1">
    <source>
        <dbReference type="SAM" id="Phobius"/>
    </source>
</evidence>
<dbReference type="AlphaFoldDB" id="A0AAQ3JY70"/>
<proteinExistence type="predicted"/>
<feature type="transmembrane region" description="Helical" evidence="1">
    <location>
        <begin position="44"/>
        <end position="68"/>
    </location>
</feature>
<sequence>MPHLYNAFRACNCSCTSTPLSPYMSEEVATFSSSLYMYGACPDASVYFIPWNIIIPCEGFLFAIVIYLQQRVGGRFFGYISVIWNHDWPPDLISIVLNDGEPISGGAIAP</sequence>
<keyword evidence="3" id="KW-1185">Reference proteome</keyword>
<reference evidence="2 3" key="1">
    <citation type="submission" date="2023-10" db="EMBL/GenBank/DDBJ databases">
        <title>Chromosome-scale genome assembly provides insights into flower coloration mechanisms of Canna indica.</title>
        <authorList>
            <person name="Li C."/>
        </authorList>
    </citation>
    <scope>NUCLEOTIDE SEQUENCE [LARGE SCALE GENOMIC DNA]</scope>
    <source>
        <tissue evidence="2">Flower</tissue>
    </source>
</reference>
<dbReference type="EMBL" id="CP136891">
    <property type="protein sequence ID" value="WOK97232.1"/>
    <property type="molecule type" value="Genomic_DNA"/>
</dbReference>
<protein>
    <submittedName>
        <fullName evidence="2">Uncharacterized protein</fullName>
    </submittedName>
</protein>
<keyword evidence="1" id="KW-0472">Membrane</keyword>
<organism evidence="2 3">
    <name type="scientific">Canna indica</name>
    <name type="common">Indian-shot</name>
    <dbReference type="NCBI Taxonomy" id="4628"/>
    <lineage>
        <taxon>Eukaryota</taxon>
        <taxon>Viridiplantae</taxon>
        <taxon>Streptophyta</taxon>
        <taxon>Embryophyta</taxon>
        <taxon>Tracheophyta</taxon>
        <taxon>Spermatophyta</taxon>
        <taxon>Magnoliopsida</taxon>
        <taxon>Liliopsida</taxon>
        <taxon>Zingiberales</taxon>
        <taxon>Cannaceae</taxon>
        <taxon>Canna</taxon>
    </lineage>
</organism>